<dbReference type="AlphaFoldDB" id="A0A0D3HYW0"/>
<dbReference type="Pfam" id="PF00085">
    <property type="entry name" value="Thioredoxin"/>
    <property type="match status" value="1"/>
</dbReference>
<dbReference type="HOGENOM" id="CLU_913478_0_0_1"/>
<dbReference type="InterPro" id="IPR013766">
    <property type="entry name" value="Thioredoxin_domain"/>
</dbReference>
<dbReference type="SUPFAM" id="SSF52833">
    <property type="entry name" value="Thioredoxin-like"/>
    <property type="match status" value="1"/>
</dbReference>
<keyword evidence="5" id="KW-1185">Reference proteome</keyword>
<dbReference type="Pfam" id="PF08324">
    <property type="entry name" value="PUL"/>
    <property type="match status" value="1"/>
</dbReference>
<organism evidence="4 5">
    <name type="scientific">Emiliania huxleyi (strain CCMP1516)</name>
    <dbReference type="NCBI Taxonomy" id="280463"/>
    <lineage>
        <taxon>Eukaryota</taxon>
        <taxon>Haptista</taxon>
        <taxon>Haptophyta</taxon>
        <taxon>Prymnesiophyceae</taxon>
        <taxon>Isochrysidales</taxon>
        <taxon>Noelaerhabdaceae</taxon>
        <taxon>Emiliania</taxon>
    </lineage>
</organism>
<dbReference type="Gene3D" id="3.40.30.10">
    <property type="entry name" value="Glutaredoxin"/>
    <property type="match status" value="1"/>
</dbReference>
<sequence length="305" mass="31331">MPREIRSLRELLEVATSSLPRVVVVDFYAQWCGPCKLVAPHFEQMAATFSDVALFVKVDVDVAEDVRDFAGVRAMPTFHVYRGAERVFELVGANLPKLEAFLARHRSNRPAQSAAPALPALPPPAPAPTAPPPAAAGASSAPPGAGLVPVRVLMKFDDGKAAAIKRKLLEVSGALRGEGHAAALPEQRERALARLCDSVAANAGGDAGEGDTGGVEDGISAALLALSWPSGRRWPALDLLRLAVLRHAASPCWDAWADAASFGEGRGGAGAGEAPGAGGSEGGEAGPAAVLDALRSSDFGGVEAT</sequence>
<evidence type="ECO:0000256" key="2">
    <source>
        <dbReference type="SAM" id="MobiDB-lite"/>
    </source>
</evidence>
<evidence type="ECO:0000256" key="1">
    <source>
        <dbReference type="ARBA" id="ARBA00023157"/>
    </source>
</evidence>
<dbReference type="RefSeq" id="XP_005756624.1">
    <property type="nucleotide sequence ID" value="XM_005756567.1"/>
</dbReference>
<evidence type="ECO:0000259" key="3">
    <source>
        <dbReference type="PROSITE" id="PS51352"/>
    </source>
</evidence>
<dbReference type="eggNOG" id="KOG0907">
    <property type="taxonomic scope" value="Eukaryota"/>
</dbReference>
<protein>
    <recommendedName>
        <fullName evidence="3">Thioredoxin domain-containing protein</fullName>
    </recommendedName>
</protein>
<accession>A0A0D3HYW0</accession>
<evidence type="ECO:0000313" key="4">
    <source>
        <dbReference type="EnsemblProtists" id="EOD04195"/>
    </source>
</evidence>
<dbReference type="Proteomes" id="UP000013827">
    <property type="component" value="Unassembled WGS sequence"/>
</dbReference>
<dbReference type="PROSITE" id="PS51352">
    <property type="entry name" value="THIOREDOXIN_2"/>
    <property type="match status" value="1"/>
</dbReference>
<proteinExistence type="predicted"/>
<name>A0A0D3HYW0_EMIH1</name>
<dbReference type="InterPro" id="IPR036249">
    <property type="entry name" value="Thioredoxin-like_sf"/>
</dbReference>
<dbReference type="PRINTS" id="PR00421">
    <property type="entry name" value="THIOREDOXIN"/>
</dbReference>
<feature type="compositionally biased region" description="Pro residues" evidence="2">
    <location>
        <begin position="119"/>
        <end position="134"/>
    </location>
</feature>
<dbReference type="InterPro" id="IPR013535">
    <property type="entry name" value="PUL_dom"/>
</dbReference>
<feature type="region of interest" description="Disordered" evidence="2">
    <location>
        <begin position="267"/>
        <end position="305"/>
    </location>
</feature>
<feature type="compositionally biased region" description="Gly residues" evidence="2">
    <location>
        <begin position="267"/>
        <end position="285"/>
    </location>
</feature>
<dbReference type="InterPro" id="IPR017937">
    <property type="entry name" value="Thioredoxin_CS"/>
</dbReference>
<dbReference type="PROSITE" id="PS00194">
    <property type="entry name" value="THIOREDOXIN_1"/>
    <property type="match status" value="1"/>
</dbReference>
<dbReference type="PANTHER" id="PTHR46115">
    <property type="entry name" value="THIOREDOXIN-LIKE PROTEIN 1"/>
    <property type="match status" value="1"/>
</dbReference>
<dbReference type="STRING" id="2903.R1CPG6"/>
<keyword evidence="1" id="KW-1015">Disulfide bond</keyword>
<feature type="domain" description="Thioredoxin" evidence="3">
    <location>
        <begin position="1"/>
        <end position="123"/>
    </location>
</feature>
<dbReference type="InterPro" id="IPR011989">
    <property type="entry name" value="ARM-like"/>
</dbReference>
<dbReference type="CDD" id="cd02947">
    <property type="entry name" value="TRX_family"/>
    <property type="match status" value="1"/>
</dbReference>
<dbReference type="Gene3D" id="1.25.10.10">
    <property type="entry name" value="Leucine-rich Repeat Variant"/>
    <property type="match status" value="1"/>
</dbReference>
<reference evidence="4" key="2">
    <citation type="submission" date="2024-10" db="UniProtKB">
        <authorList>
            <consortium name="EnsemblProtists"/>
        </authorList>
    </citation>
    <scope>IDENTIFICATION</scope>
</reference>
<dbReference type="KEGG" id="ehx:EMIHUDRAFT_439223"/>
<dbReference type="EnsemblProtists" id="EOD04195">
    <property type="protein sequence ID" value="EOD04195"/>
    <property type="gene ID" value="EMIHUDRAFT_439223"/>
</dbReference>
<dbReference type="PaxDb" id="2903-EOD04195"/>
<evidence type="ECO:0000313" key="5">
    <source>
        <dbReference type="Proteomes" id="UP000013827"/>
    </source>
</evidence>
<reference evidence="5" key="1">
    <citation type="journal article" date="2013" name="Nature">
        <title>Pan genome of the phytoplankton Emiliania underpins its global distribution.</title>
        <authorList>
            <person name="Read B.A."/>
            <person name="Kegel J."/>
            <person name="Klute M.J."/>
            <person name="Kuo A."/>
            <person name="Lefebvre S.C."/>
            <person name="Maumus F."/>
            <person name="Mayer C."/>
            <person name="Miller J."/>
            <person name="Monier A."/>
            <person name="Salamov A."/>
            <person name="Young J."/>
            <person name="Aguilar M."/>
            <person name="Claverie J.M."/>
            <person name="Frickenhaus S."/>
            <person name="Gonzalez K."/>
            <person name="Herman E.K."/>
            <person name="Lin Y.C."/>
            <person name="Napier J."/>
            <person name="Ogata H."/>
            <person name="Sarno A.F."/>
            <person name="Shmutz J."/>
            <person name="Schroeder D."/>
            <person name="de Vargas C."/>
            <person name="Verret F."/>
            <person name="von Dassow P."/>
            <person name="Valentin K."/>
            <person name="Van de Peer Y."/>
            <person name="Wheeler G."/>
            <person name="Dacks J.B."/>
            <person name="Delwiche C.F."/>
            <person name="Dyhrman S.T."/>
            <person name="Glockner G."/>
            <person name="John U."/>
            <person name="Richards T."/>
            <person name="Worden A.Z."/>
            <person name="Zhang X."/>
            <person name="Grigoriev I.V."/>
            <person name="Allen A.E."/>
            <person name="Bidle K."/>
            <person name="Borodovsky M."/>
            <person name="Bowler C."/>
            <person name="Brownlee C."/>
            <person name="Cock J.M."/>
            <person name="Elias M."/>
            <person name="Gladyshev V.N."/>
            <person name="Groth M."/>
            <person name="Guda C."/>
            <person name="Hadaegh A."/>
            <person name="Iglesias-Rodriguez M.D."/>
            <person name="Jenkins J."/>
            <person name="Jones B.M."/>
            <person name="Lawson T."/>
            <person name="Leese F."/>
            <person name="Lindquist E."/>
            <person name="Lobanov A."/>
            <person name="Lomsadze A."/>
            <person name="Malik S.B."/>
            <person name="Marsh M.E."/>
            <person name="Mackinder L."/>
            <person name="Mock T."/>
            <person name="Mueller-Roeber B."/>
            <person name="Pagarete A."/>
            <person name="Parker M."/>
            <person name="Probert I."/>
            <person name="Quesneville H."/>
            <person name="Raines C."/>
            <person name="Rensing S.A."/>
            <person name="Riano-Pachon D.M."/>
            <person name="Richier S."/>
            <person name="Rokitta S."/>
            <person name="Shiraiwa Y."/>
            <person name="Soanes D.M."/>
            <person name="van der Giezen M."/>
            <person name="Wahlund T.M."/>
            <person name="Williams B."/>
            <person name="Wilson W."/>
            <person name="Wolfe G."/>
            <person name="Wurch L.L."/>
        </authorList>
    </citation>
    <scope>NUCLEOTIDE SEQUENCE</scope>
</reference>
<dbReference type="GeneID" id="17250424"/>
<feature type="region of interest" description="Disordered" evidence="2">
    <location>
        <begin position="112"/>
        <end position="142"/>
    </location>
</feature>